<protein>
    <recommendedName>
        <fullName evidence="1">CBM6 domain-containing protein</fullName>
    </recommendedName>
</protein>
<dbReference type="InterPro" id="IPR005084">
    <property type="entry name" value="CBM6"/>
</dbReference>
<evidence type="ECO:0000313" key="3">
    <source>
        <dbReference type="Proteomes" id="UP001152519"/>
    </source>
</evidence>
<sequence>MEAEVARAVSGPSEARLEFSVGERPLAAVTAPVTGGRYTWTTVAHPFPMALDGVHDLRVTTHGGFRLAAFRCASAPAAAD</sequence>
<organism evidence="2 3">
    <name type="scientific">Actinacidiphila cocklensis</name>
    <dbReference type="NCBI Taxonomy" id="887465"/>
    <lineage>
        <taxon>Bacteria</taxon>
        <taxon>Bacillati</taxon>
        <taxon>Actinomycetota</taxon>
        <taxon>Actinomycetes</taxon>
        <taxon>Kitasatosporales</taxon>
        <taxon>Streptomycetaceae</taxon>
        <taxon>Actinacidiphila</taxon>
    </lineage>
</organism>
<dbReference type="InterPro" id="IPR008979">
    <property type="entry name" value="Galactose-bd-like_sf"/>
</dbReference>
<name>A0A9W4DQL8_9ACTN</name>
<dbReference type="Gene3D" id="2.60.120.260">
    <property type="entry name" value="Galactose-binding domain-like"/>
    <property type="match status" value="1"/>
</dbReference>
<feature type="domain" description="CBM6" evidence="1">
    <location>
        <begin position="2"/>
        <end position="67"/>
    </location>
</feature>
<dbReference type="Pfam" id="PF03422">
    <property type="entry name" value="CBM_6"/>
    <property type="match status" value="1"/>
</dbReference>
<evidence type="ECO:0000313" key="2">
    <source>
        <dbReference type="EMBL" id="CAG6395860.1"/>
    </source>
</evidence>
<dbReference type="EMBL" id="CAJSLV010000067">
    <property type="protein sequence ID" value="CAG6395860.1"/>
    <property type="molecule type" value="Genomic_DNA"/>
</dbReference>
<reference evidence="2" key="1">
    <citation type="submission" date="2021-05" db="EMBL/GenBank/DDBJ databases">
        <authorList>
            <person name="Arsene-Ploetze F."/>
        </authorList>
    </citation>
    <scope>NUCLEOTIDE SEQUENCE</scope>
    <source>
        <strain evidence="2">DSM 42138</strain>
    </source>
</reference>
<dbReference type="GO" id="GO:0030246">
    <property type="term" value="F:carbohydrate binding"/>
    <property type="evidence" value="ECO:0007669"/>
    <property type="project" value="InterPro"/>
</dbReference>
<dbReference type="AlphaFoldDB" id="A0A9W4DQL8"/>
<dbReference type="Proteomes" id="UP001152519">
    <property type="component" value="Unassembled WGS sequence"/>
</dbReference>
<proteinExistence type="predicted"/>
<dbReference type="SUPFAM" id="SSF49785">
    <property type="entry name" value="Galactose-binding domain-like"/>
    <property type="match status" value="1"/>
</dbReference>
<keyword evidence="3" id="KW-1185">Reference proteome</keyword>
<comment type="caution">
    <text evidence="2">The sequence shown here is derived from an EMBL/GenBank/DDBJ whole genome shotgun (WGS) entry which is preliminary data.</text>
</comment>
<accession>A0A9W4DQL8</accession>
<evidence type="ECO:0000259" key="1">
    <source>
        <dbReference type="Pfam" id="PF03422"/>
    </source>
</evidence>
<gene>
    <name evidence="2" type="ORF">SCOCK_370011</name>
</gene>
<dbReference type="RefSeq" id="WP_340188952.1">
    <property type="nucleotide sequence ID" value="NZ_CAJSLV010000067.1"/>
</dbReference>